<protein>
    <submittedName>
        <fullName evidence="1">Uncharacterized protein</fullName>
    </submittedName>
</protein>
<dbReference type="GO" id="GO:0030686">
    <property type="term" value="C:90S preribosome"/>
    <property type="evidence" value="ECO:0007669"/>
    <property type="project" value="TreeGrafter"/>
</dbReference>
<evidence type="ECO:0000313" key="2">
    <source>
        <dbReference type="Proteomes" id="UP000729402"/>
    </source>
</evidence>
<dbReference type="GO" id="GO:1990883">
    <property type="term" value="F:18S rRNA cytidine N-acetyltransferase activity"/>
    <property type="evidence" value="ECO:0007669"/>
    <property type="project" value="TreeGrafter"/>
</dbReference>
<dbReference type="AlphaFoldDB" id="A0A8J5T7P3"/>
<dbReference type="PANTHER" id="PTHR10925:SF5">
    <property type="entry name" value="RNA CYTIDINE ACETYLTRANSFERASE"/>
    <property type="match status" value="1"/>
</dbReference>
<dbReference type="GO" id="GO:1904812">
    <property type="term" value="P:rRNA acetylation involved in maturation of SSU-rRNA"/>
    <property type="evidence" value="ECO:0007669"/>
    <property type="project" value="TreeGrafter"/>
</dbReference>
<dbReference type="GO" id="GO:0000049">
    <property type="term" value="F:tRNA binding"/>
    <property type="evidence" value="ECO:0007669"/>
    <property type="project" value="TreeGrafter"/>
</dbReference>
<dbReference type="EMBL" id="JAAALK010000282">
    <property type="protein sequence ID" value="KAG8077260.1"/>
    <property type="molecule type" value="Genomic_DNA"/>
</dbReference>
<sequence>MSTHARRGILFYCDMYILIYVWDTEGLSEMERELKDLKDQFHEGFPIGPLIGKSFTMDQGKTIINFLDSILDKSLRSTVVLLVACGHGKSTALGLAIVESIAIG</sequence>
<reference evidence="1" key="2">
    <citation type="submission" date="2021-02" db="EMBL/GenBank/DDBJ databases">
        <authorList>
            <person name="Kimball J.A."/>
            <person name="Haas M.W."/>
            <person name="Macchietto M."/>
            <person name="Kono T."/>
            <person name="Duquette J."/>
            <person name="Shao M."/>
        </authorList>
    </citation>
    <scope>NUCLEOTIDE SEQUENCE</scope>
    <source>
        <tissue evidence="1">Fresh leaf tissue</tissue>
    </source>
</reference>
<dbReference type="PANTHER" id="PTHR10925">
    <property type="entry name" value="N-ACETYLTRANSFERASE 10"/>
    <property type="match status" value="1"/>
</dbReference>
<reference evidence="1" key="1">
    <citation type="journal article" date="2021" name="bioRxiv">
        <title>Whole Genome Assembly and Annotation of Northern Wild Rice, Zizania palustris L., Supports a Whole Genome Duplication in the Zizania Genus.</title>
        <authorList>
            <person name="Haas M."/>
            <person name="Kono T."/>
            <person name="Macchietto M."/>
            <person name="Millas R."/>
            <person name="McGilp L."/>
            <person name="Shao M."/>
            <person name="Duquette J."/>
            <person name="Hirsch C.N."/>
            <person name="Kimball J."/>
        </authorList>
    </citation>
    <scope>NUCLEOTIDE SEQUENCE</scope>
    <source>
        <tissue evidence="1">Fresh leaf tissue</tissue>
    </source>
</reference>
<comment type="caution">
    <text evidence="1">The sequence shown here is derived from an EMBL/GenBank/DDBJ whole genome shotgun (WGS) entry which is preliminary data.</text>
</comment>
<organism evidence="1 2">
    <name type="scientific">Zizania palustris</name>
    <name type="common">Northern wild rice</name>
    <dbReference type="NCBI Taxonomy" id="103762"/>
    <lineage>
        <taxon>Eukaryota</taxon>
        <taxon>Viridiplantae</taxon>
        <taxon>Streptophyta</taxon>
        <taxon>Embryophyta</taxon>
        <taxon>Tracheophyta</taxon>
        <taxon>Spermatophyta</taxon>
        <taxon>Magnoliopsida</taxon>
        <taxon>Liliopsida</taxon>
        <taxon>Poales</taxon>
        <taxon>Poaceae</taxon>
        <taxon>BOP clade</taxon>
        <taxon>Oryzoideae</taxon>
        <taxon>Oryzeae</taxon>
        <taxon>Zizaniinae</taxon>
        <taxon>Zizania</taxon>
    </lineage>
</organism>
<dbReference type="InterPro" id="IPR032672">
    <property type="entry name" value="TmcA/NAT10/Kre33"/>
</dbReference>
<keyword evidence="2" id="KW-1185">Reference proteome</keyword>
<evidence type="ECO:0000313" key="1">
    <source>
        <dbReference type="EMBL" id="KAG8077260.1"/>
    </source>
</evidence>
<dbReference type="OrthoDB" id="1723864at2759"/>
<gene>
    <name evidence="1" type="ORF">GUJ93_ZPchr0007g3842</name>
</gene>
<dbReference type="GO" id="GO:0005730">
    <property type="term" value="C:nucleolus"/>
    <property type="evidence" value="ECO:0007669"/>
    <property type="project" value="TreeGrafter"/>
</dbReference>
<name>A0A8J5T7P3_ZIZPA</name>
<accession>A0A8J5T7P3</accession>
<proteinExistence type="predicted"/>
<dbReference type="Proteomes" id="UP000729402">
    <property type="component" value="Unassembled WGS sequence"/>
</dbReference>